<keyword evidence="11" id="KW-1185">Reference proteome</keyword>
<gene>
    <name evidence="10" type="ORF">QYM36_010756</name>
</gene>
<evidence type="ECO:0000313" key="10">
    <source>
        <dbReference type="EMBL" id="KAK2716278.1"/>
    </source>
</evidence>
<evidence type="ECO:0000313" key="11">
    <source>
        <dbReference type="Proteomes" id="UP001187531"/>
    </source>
</evidence>
<keyword evidence="7" id="KW-0539">Nucleus</keyword>
<dbReference type="GO" id="GO:0045214">
    <property type="term" value="P:sarcomere organization"/>
    <property type="evidence" value="ECO:0007669"/>
    <property type="project" value="TreeGrafter"/>
</dbReference>
<dbReference type="SMART" id="SM00132">
    <property type="entry name" value="LIM"/>
    <property type="match status" value="5"/>
</dbReference>
<keyword evidence="4" id="KW-0677">Repeat</keyword>
<evidence type="ECO:0000256" key="7">
    <source>
        <dbReference type="ARBA" id="ARBA00023242"/>
    </source>
</evidence>
<evidence type="ECO:0000256" key="2">
    <source>
        <dbReference type="ARBA" id="ARBA00022541"/>
    </source>
</evidence>
<keyword evidence="6 8" id="KW-0440">LIM domain</keyword>
<comment type="subcellular location">
    <subcellularLocation>
        <location evidence="1">Nucleus</location>
    </subcellularLocation>
</comment>
<dbReference type="PROSITE" id="PS00478">
    <property type="entry name" value="LIM_DOMAIN_1"/>
    <property type="match status" value="4"/>
</dbReference>
<organism evidence="10 11">
    <name type="scientific">Artemia franciscana</name>
    <name type="common">Brine shrimp</name>
    <name type="synonym">Artemia sanfranciscana</name>
    <dbReference type="NCBI Taxonomy" id="6661"/>
    <lineage>
        <taxon>Eukaryota</taxon>
        <taxon>Metazoa</taxon>
        <taxon>Ecdysozoa</taxon>
        <taxon>Arthropoda</taxon>
        <taxon>Crustacea</taxon>
        <taxon>Branchiopoda</taxon>
        <taxon>Anostraca</taxon>
        <taxon>Artemiidae</taxon>
        <taxon>Artemia</taxon>
    </lineage>
</organism>
<evidence type="ECO:0000259" key="9">
    <source>
        <dbReference type="PROSITE" id="PS50023"/>
    </source>
</evidence>
<dbReference type="SUPFAM" id="SSF57716">
    <property type="entry name" value="Glucocorticoid receptor-like (DNA-binding domain)"/>
    <property type="match status" value="10"/>
</dbReference>
<evidence type="ECO:0000256" key="3">
    <source>
        <dbReference type="ARBA" id="ARBA00022723"/>
    </source>
</evidence>
<proteinExistence type="predicted"/>
<evidence type="ECO:0000256" key="4">
    <source>
        <dbReference type="ARBA" id="ARBA00022737"/>
    </source>
</evidence>
<dbReference type="EMBL" id="JAVRJZ010000012">
    <property type="protein sequence ID" value="KAK2716278.1"/>
    <property type="molecule type" value="Genomic_DNA"/>
</dbReference>
<dbReference type="GO" id="GO:0008307">
    <property type="term" value="F:structural constituent of muscle"/>
    <property type="evidence" value="ECO:0007669"/>
    <property type="project" value="TreeGrafter"/>
</dbReference>
<dbReference type="PANTHER" id="PTHR24215:SF35">
    <property type="entry name" value="MUSCLE LIM PROTEIN MLP84B"/>
    <property type="match status" value="1"/>
</dbReference>
<feature type="domain" description="LIM zinc-binding" evidence="9">
    <location>
        <begin position="412"/>
        <end position="473"/>
    </location>
</feature>
<dbReference type="Proteomes" id="UP001187531">
    <property type="component" value="Unassembled WGS sequence"/>
</dbReference>
<keyword evidence="2" id="KW-0517">Myogenesis</keyword>
<dbReference type="FunFam" id="2.10.110.10:FF:000001">
    <property type="entry name" value="Cysteine and glycine-rich protein 1"/>
    <property type="match status" value="5"/>
</dbReference>
<dbReference type="Pfam" id="PF00412">
    <property type="entry name" value="LIM"/>
    <property type="match status" value="5"/>
</dbReference>
<keyword evidence="5 8" id="KW-0862">Zinc</keyword>
<keyword evidence="3 8" id="KW-0479">Metal-binding</keyword>
<feature type="domain" description="LIM zinc-binding" evidence="9">
    <location>
        <begin position="317"/>
        <end position="378"/>
    </location>
</feature>
<dbReference type="GO" id="GO:0030018">
    <property type="term" value="C:Z disc"/>
    <property type="evidence" value="ECO:0007669"/>
    <property type="project" value="TreeGrafter"/>
</dbReference>
<evidence type="ECO:0000256" key="8">
    <source>
        <dbReference type="PROSITE-ProRule" id="PRU00125"/>
    </source>
</evidence>
<sequence length="489" mass="53415">MPFKPADIPKCPKCDKSVYAAEERVAGGKKWHKHCFKCGMCGKFLDSTNCSEHDNELYCKMCHGRKYGPKGYGFGGGAGSLTMDTGKQFGNTESASQKHLIFDTTVIKAKDGEGCPRCGGVVYNAEQMLARGKAWHKTCYKCNECNKRLDSTNTCEGPDSEIYCKTCYGRNFGPKGYGFGKGAGALQSDSTLNGSYDGARAVLRPDTKCILAPEGQGCPRCGGVVYEAEKMLAKDRVFHKGCFNCHDCHRPLDSVLACDAPDKDVYCKACYGKRFGPKGFGYGNAIVAPDAFNGYEDFSNRPTLIIDTTSIMAKDGEGCPRCKGVVFEAEKILAKGQNWHKRCFSCSKCHRPLDSISACDAPDREIYCKACYAKDFGPKGFGFGHTPTLVSVTGDIDHLHLSMPTGVAPKGEGCPRCNAVVYAAEQMVCRNRLWHKCCFNCADCHRTLDAQNLCDAPDLEIYCTPCYRKKFGTHGFGYGMGAGTLLSFQ</sequence>
<feature type="domain" description="LIM zinc-binding" evidence="9">
    <location>
        <begin position="216"/>
        <end position="277"/>
    </location>
</feature>
<evidence type="ECO:0000256" key="1">
    <source>
        <dbReference type="ARBA" id="ARBA00004123"/>
    </source>
</evidence>
<comment type="caution">
    <text evidence="10">The sequence shown here is derived from an EMBL/GenBank/DDBJ whole genome shotgun (WGS) entry which is preliminary data.</text>
</comment>
<evidence type="ECO:0000256" key="6">
    <source>
        <dbReference type="ARBA" id="ARBA00023038"/>
    </source>
</evidence>
<dbReference type="GO" id="GO:0007517">
    <property type="term" value="P:muscle organ development"/>
    <property type="evidence" value="ECO:0007669"/>
    <property type="project" value="UniProtKB-KW"/>
</dbReference>
<dbReference type="PROSITE" id="PS50023">
    <property type="entry name" value="LIM_DOMAIN_2"/>
    <property type="match status" value="5"/>
</dbReference>
<dbReference type="GO" id="GO:0042805">
    <property type="term" value="F:actinin binding"/>
    <property type="evidence" value="ECO:0007669"/>
    <property type="project" value="TreeGrafter"/>
</dbReference>
<dbReference type="PANTHER" id="PTHR24215">
    <property type="entry name" value="RHO-GTPASE-ACTIVATING PROTEIN LRG1"/>
    <property type="match status" value="1"/>
</dbReference>
<dbReference type="CDD" id="cd09404">
    <property type="entry name" value="LIM1_MLP84B_like"/>
    <property type="match status" value="1"/>
</dbReference>
<feature type="domain" description="LIM zinc-binding" evidence="9">
    <location>
        <begin position="9"/>
        <end position="69"/>
    </location>
</feature>
<dbReference type="GO" id="GO:0060537">
    <property type="term" value="P:muscle tissue development"/>
    <property type="evidence" value="ECO:0007669"/>
    <property type="project" value="UniProtKB-ARBA"/>
</dbReference>
<feature type="domain" description="LIM zinc-binding" evidence="9">
    <location>
        <begin position="113"/>
        <end position="174"/>
    </location>
</feature>
<dbReference type="CDD" id="cd09326">
    <property type="entry name" value="LIM_CRP_like"/>
    <property type="match status" value="4"/>
</dbReference>
<dbReference type="InterPro" id="IPR001781">
    <property type="entry name" value="Znf_LIM"/>
</dbReference>
<dbReference type="GO" id="GO:0046872">
    <property type="term" value="F:metal ion binding"/>
    <property type="evidence" value="ECO:0007669"/>
    <property type="project" value="UniProtKB-KW"/>
</dbReference>
<evidence type="ECO:0000256" key="5">
    <source>
        <dbReference type="ARBA" id="ARBA00022833"/>
    </source>
</evidence>
<reference evidence="10" key="1">
    <citation type="submission" date="2023-07" db="EMBL/GenBank/DDBJ databases">
        <title>Chromosome-level genome assembly of Artemia franciscana.</title>
        <authorList>
            <person name="Jo E."/>
        </authorList>
    </citation>
    <scope>NUCLEOTIDE SEQUENCE</scope>
    <source>
        <tissue evidence="10">Whole body</tissue>
    </source>
</reference>
<protein>
    <recommendedName>
        <fullName evidence="9">LIM zinc-binding domain-containing protein</fullName>
    </recommendedName>
</protein>
<dbReference type="GO" id="GO:0005634">
    <property type="term" value="C:nucleus"/>
    <property type="evidence" value="ECO:0007669"/>
    <property type="project" value="UniProtKB-SubCell"/>
</dbReference>
<dbReference type="Gene3D" id="2.10.110.10">
    <property type="entry name" value="Cysteine Rich Protein"/>
    <property type="match status" value="5"/>
</dbReference>
<accession>A0AA88L286</accession>
<dbReference type="AlphaFoldDB" id="A0AA88L286"/>
<name>A0AA88L286_ARTSF</name>